<evidence type="ECO:0000256" key="1">
    <source>
        <dbReference type="SAM" id="Phobius"/>
    </source>
</evidence>
<feature type="signal peptide" evidence="2">
    <location>
        <begin position="1"/>
        <end position="17"/>
    </location>
</feature>
<feature type="non-terminal residue" evidence="3">
    <location>
        <position position="295"/>
    </location>
</feature>
<comment type="caution">
    <text evidence="3">The sequence shown here is derived from an EMBL/GenBank/DDBJ whole genome shotgun (WGS) entry which is preliminary data.</text>
</comment>
<keyword evidence="1" id="KW-1133">Transmembrane helix</keyword>
<reference evidence="3" key="2">
    <citation type="submission" date="2023-05" db="EMBL/GenBank/DDBJ databases">
        <authorList>
            <person name="Fouks B."/>
        </authorList>
    </citation>
    <scope>NUCLEOTIDE SEQUENCE</scope>
    <source>
        <strain evidence="3">Stay&amp;Tobe</strain>
        <tissue evidence="3">Testes</tissue>
    </source>
</reference>
<keyword evidence="2" id="KW-0732">Signal</keyword>
<evidence type="ECO:0000313" key="4">
    <source>
        <dbReference type="Proteomes" id="UP001233999"/>
    </source>
</evidence>
<organism evidence="3 4">
    <name type="scientific">Diploptera punctata</name>
    <name type="common">Pacific beetle cockroach</name>
    <dbReference type="NCBI Taxonomy" id="6984"/>
    <lineage>
        <taxon>Eukaryota</taxon>
        <taxon>Metazoa</taxon>
        <taxon>Ecdysozoa</taxon>
        <taxon>Arthropoda</taxon>
        <taxon>Hexapoda</taxon>
        <taxon>Insecta</taxon>
        <taxon>Pterygota</taxon>
        <taxon>Neoptera</taxon>
        <taxon>Polyneoptera</taxon>
        <taxon>Dictyoptera</taxon>
        <taxon>Blattodea</taxon>
        <taxon>Blaberoidea</taxon>
        <taxon>Blaberidae</taxon>
        <taxon>Diplopterinae</taxon>
        <taxon>Diploptera</taxon>
    </lineage>
</organism>
<keyword evidence="4" id="KW-1185">Reference proteome</keyword>
<feature type="chain" id="PRO_5041984922" evidence="2">
    <location>
        <begin position="18"/>
        <end position="295"/>
    </location>
</feature>
<dbReference type="Proteomes" id="UP001233999">
    <property type="component" value="Unassembled WGS sequence"/>
</dbReference>
<proteinExistence type="predicted"/>
<feature type="transmembrane region" description="Helical" evidence="1">
    <location>
        <begin position="246"/>
        <end position="270"/>
    </location>
</feature>
<evidence type="ECO:0000313" key="3">
    <source>
        <dbReference type="EMBL" id="KAJ9581151.1"/>
    </source>
</evidence>
<feature type="transmembrane region" description="Helical" evidence="1">
    <location>
        <begin position="186"/>
        <end position="205"/>
    </location>
</feature>
<reference evidence="3" key="1">
    <citation type="journal article" date="2023" name="IScience">
        <title>Live-bearing cockroach genome reveals convergent evolutionary mechanisms linked to viviparity in insects and beyond.</title>
        <authorList>
            <person name="Fouks B."/>
            <person name="Harrison M.C."/>
            <person name="Mikhailova A.A."/>
            <person name="Marchal E."/>
            <person name="English S."/>
            <person name="Carruthers M."/>
            <person name="Jennings E.C."/>
            <person name="Chiamaka E.L."/>
            <person name="Frigard R.A."/>
            <person name="Pippel M."/>
            <person name="Attardo G.M."/>
            <person name="Benoit J.B."/>
            <person name="Bornberg-Bauer E."/>
            <person name="Tobe S.S."/>
        </authorList>
    </citation>
    <scope>NUCLEOTIDE SEQUENCE</scope>
    <source>
        <strain evidence="3">Stay&amp;Tobe</strain>
    </source>
</reference>
<keyword evidence="1" id="KW-0812">Transmembrane</keyword>
<dbReference type="AlphaFoldDB" id="A0AAD7ZIM3"/>
<keyword evidence="1" id="KW-0472">Membrane</keyword>
<gene>
    <name evidence="3" type="ORF">L9F63_023671</name>
</gene>
<protein>
    <submittedName>
        <fullName evidence="3">Uncharacterized protein</fullName>
    </submittedName>
</protein>
<sequence>NPEFFILIMAKVLGVLGNIFDVLSAESRIVHSDYCENKSRIFYFDYGEDYCEKRWRPKLFIQIIVKTLGVLNYCENIIVKTNPEFFILLAKIIVKTNPEFFILIMAKASLKSRIKSRIFYFDYGEEIQNFLFDYGEDYCENKSRIVHSIIVKTLGVLSNILINPELFIQIINPEFFILIMAKKSRIFILIMAKIIVKTLGVLSVLKSRIVHSDYCENKSRIKSRIVHSDYCENKSRIFYFDYGEELFIQIIIIAKIIVKALGVLIIGKALGDLRNISMSQQQKSTIKSRILHSNN</sequence>
<name>A0AAD7ZIM3_DIPPU</name>
<accession>A0AAD7ZIM3</accession>
<feature type="non-terminal residue" evidence="3">
    <location>
        <position position="1"/>
    </location>
</feature>
<dbReference type="EMBL" id="JASPKZ010008005">
    <property type="protein sequence ID" value="KAJ9581151.1"/>
    <property type="molecule type" value="Genomic_DNA"/>
</dbReference>
<evidence type="ECO:0000256" key="2">
    <source>
        <dbReference type="SAM" id="SignalP"/>
    </source>
</evidence>